<dbReference type="Proteomes" id="UP000215043">
    <property type="component" value="Chromosome"/>
</dbReference>
<name>A0A223RMK1_9ACTN</name>
<gene>
    <name evidence="4" type="ORF">CDG81_00920</name>
</gene>
<dbReference type="InterPro" id="IPR054612">
    <property type="entry name" value="Phage_capsid-like_C"/>
</dbReference>
<sequence>MPRRAVTMREAQQIISEMETKQSELEGLSKLSKLTRTQETRFQQGVEDIENLDEELRAVRRAEAEQRLQSALSDPTTKFVSGASGAPDYDPHTGQMVRTAEGDPIGTIRRGRTGDPATDGARSLVEGLHRSGQLADHAAEKVEGLVTTGADTERSLAARWAEATGNEHYRTAFGKLLADPEHGHREFTAPELGAYRSVRSVQRAMSLTDSAGGYMVPLTLDPAIQLSSDGSTNPLRRMARVVQTTTDSWHGVTSEGVTAEWLAEGAESADASPSLGQVTVPVHKGSAFVPFSFEWGMDATDATSELQRLLVDAADQLQAEAYTLGSGSGQPTGFVTALAGSSSEVTAATDDTFAAADVYALQNAVPPRFQPRAQWAAALGIINNMAQMETSNGAKQFPELGSGTLLRKQLNEVSHMDGSIDSATANHVLAYGDFGSGMVIADRIGTTVELVPHVMGTNGRPTGQRGMWMAFRTGSDVIVPNALRLLNV</sequence>
<dbReference type="SUPFAM" id="SSF56563">
    <property type="entry name" value="Major capsid protein gp5"/>
    <property type="match status" value="1"/>
</dbReference>
<feature type="domain" description="Phage capsid-like C-terminal" evidence="3">
    <location>
        <begin position="212"/>
        <end position="487"/>
    </location>
</feature>
<evidence type="ECO:0000256" key="2">
    <source>
        <dbReference type="SAM" id="MobiDB-lite"/>
    </source>
</evidence>
<dbReference type="Pfam" id="PF05065">
    <property type="entry name" value="Phage_capsid"/>
    <property type="match status" value="1"/>
</dbReference>
<feature type="region of interest" description="Disordered" evidence="2">
    <location>
        <begin position="67"/>
        <end position="99"/>
    </location>
</feature>
<evidence type="ECO:0000259" key="3">
    <source>
        <dbReference type="Pfam" id="PF05065"/>
    </source>
</evidence>
<dbReference type="Gene3D" id="3.30.2400.10">
    <property type="entry name" value="Major capsid protein gp5"/>
    <property type="match status" value="1"/>
</dbReference>
<proteinExistence type="predicted"/>
<comment type="subcellular location">
    <subcellularLocation>
        <location evidence="1">Virion</location>
    </subcellularLocation>
</comment>
<organism evidence="4 5">
    <name type="scientific">Actinopolyspora erythraea</name>
    <dbReference type="NCBI Taxonomy" id="414996"/>
    <lineage>
        <taxon>Bacteria</taxon>
        <taxon>Bacillati</taxon>
        <taxon>Actinomycetota</taxon>
        <taxon>Actinomycetes</taxon>
        <taxon>Actinopolysporales</taxon>
        <taxon>Actinopolysporaceae</taxon>
        <taxon>Actinopolyspora</taxon>
    </lineage>
</organism>
<dbReference type="KEGG" id="aey:CDG81_00920"/>
<dbReference type="EMBL" id="CP022752">
    <property type="protein sequence ID" value="ASU77123.1"/>
    <property type="molecule type" value="Genomic_DNA"/>
</dbReference>
<dbReference type="AlphaFoldDB" id="A0A223RMK1"/>
<evidence type="ECO:0000313" key="5">
    <source>
        <dbReference type="Proteomes" id="UP000215043"/>
    </source>
</evidence>
<dbReference type="NCBIfam" id="TIGR01554">
    <property type="entry name" value="major_cap_HK97"/>
    <property type="match status" value="1"/>
</dbReference>
<evidence type="ECO:0000313" key="4">
    <source>
        <dbReference type="EMBL" id="ASU77123.1"/>
    </source>
</evidence>
<dbReference type="InterPro" id="IPR024455">
    <property type="entry name" value="Phage_capsid"/>
</dbReference>
<feature type="compositionally biased region" description="Polar residues" evidence="2">
    <location>
        <begin position="70"/>
        <end position="79"/>
    </location>
</feature>
<reference evidence="4 5" key="1">
    <citation type="submission" date="2017-08" db="EMBL/GenBank/DDBJ databases">
        <title>The complete genome sequence of moderately halophilic actinomycete Actinopolyspora erythraea YIM 90600, the producer of novel erythromycin, novel actinopolysporins A-C and tubercidin.</title>
        <authorList>
            <person name="Yin M."/>
            <person name="Tang S."/>
        </authorList>
    </citation>
    <scope>NUCLEOTIDE SEQUENCE [LARGE SCALE GENOMIC DNA]</scope>
    <source>
        <strain evidence="4 5">YIM 90600</strain>
    </source>
</reference>
<accession>A0A223RMK1</accession>
<evidence type="ECO:0000256" key="1">
    <source>
        <dbReference type="ARBA" id="ARBA00004328"/>
    </source>
</evidence>
<protein>
    <submittedName>
        <fullName evidence="4">Phage major capsid protein</fullName>
    </submittedName>
</protein>